<reference evidence="2 3" key="1">
    <citation type="submission" date="2011-07" db="EMBL/GenBank/DDBJ databases">
        <authorList>
            <person name="Coyne R."/>
            <person name="Brami D."/>
            <person name="Johnson J."/>
            <person name="Hostetler J."/>
            <person name="Hannick L."/>
            <person name="Clark T."/>
            <person name="Cassidy-Hanley D."/>
            <person name="Inman J."/>
        </authorList>
    </citation>
    <scope>NUCLEOTIDE SEQUENCE [LARGE SCALE GENOMIC DNA]</scope>
    <source>
        <strain evidence="2 3">G5</strain>
    </source>
</reference>
<name>G0QUJ2_ICHMU</name>
<dbReference type="Proteomes" id="UP000008983">
    <property type="component" value="Unassembled WGS sequence"/>
</dbReference>
<dbReference type="OrthoDB" id="10253878at2759"/>
<dbReference type="Pfam" id="PF04176">
    <property type="entry name" value="TIP41"/>
    <property type="match status" value="1"/>
</dbReference>
<dbReference type="eggNOG" id="KOG3224">
    <property type="taxonomic scope" value="Eukaryota"/>
</dbReference>
<dbReference type="GO" id="GO:0031929">
    <property type="term" value="P:TOR signaling"/>
    <property type="evidence" value="ECO:0007669"/>
    <property type="project" value="TreeGrafter"/>
</dbReference>
<dbReference type="STRING" id="857967.G0QUJ2"/>
<keyword evidence="3" id="KW-1185">Reference proteome</keyword>
<dbReference type="InterPro" id="IPR007303">
    <property type="entry name" value="TIP41-like"/>
</dbReference>
<evidence type="ECO:0000313" key="2">
    <source>
        <dbReference type="EMBL" id="EGR31112.1"/>
    </source>
</evidence>
<dbReference type="AlphaFoldDB" id="G0QUJ2"/>
<dbReference type="InterPro" id="IPR051330">
    <property type="entry name" value="Phosphatase_reg/MetRdx"/>
</dbReference>
<dbReference type="PANTHER" id="PTHR21021:SF16">
    <property type="entry name" value="TIP41-LIKE PROTEIN"/>
    <property type="match status" value="1"/>
</dbReference>
<organism evidence="2 3">
    <name type="scientific">Ichthyophthirius multifiliis</name>
    <name type="common">White spot disease agent</name>
    <name type="synonym">Ich</name>
    <dbReference type="NCBI Taxonomy" id="5932"/>
    <lineage>
        <taxon>Eukaryota</taxon>
        <taxon>Sar</taxon>
        <taxon>Alveolata</taxon>
        <taxon>Ciliophora</taxon>
        <taxon>Intramacronucleata</taxon>
        <taxon>Oligohymenophorea</taxon>
        <taxon>Hymenostomatida</taxon>
        <taxon>Ophryoglenina</taxon>
        <taxon>Ichthyophthirius</taxon>
    </lineage>
</organism>
<comment type="similarity">
    <text evidence="1">Belongs to the TIP41 family.</text>
</comment>
<dbReference type="EMBL" id="GL983915">
    <property type="protein sequence ID" value="EGR31112.1"/>
    <property type="molecule type" value="Genomic_DNA"/>
</dbReference>
<sequence>MNDKKPKVVKEEFELNGWRFEFSKSGIMPSQQLDNLKDELKLNNIPDVVFGENCGRFIYNDADFCLEFSPKDSLCLTNFQSRKNAYLDLSQNQNIKHYKQLNNCTVIPSEVKVKYSQQWKNKKPQDPTTEVRVIEQISDVFFSTPYKGTIKKVSTLIDPQQNENYFINAFENQLHLEELQQLTLPYVEKTNDELPLHNLTEQNPIKWSTMIHLWEDELGIQKKIFYLIFYILKR</sequence>
<evidence type="ECO:0000256" key="1">
    <source>
        <dbReference type="ARBA" id="ARBA00006658"/>
    </source>
</evidence>
<dbReference type="InParanoid" id="G0QUJ2"/>
<dbReference type="RefSeq" id="XP_004034598.1">
    <property type="nucleotide sequence ID" value="XM_004034550.1"/>
</dbReference>
<protein>
    <submittedName>
        <fullName evidence="2">Tip41-like family protein, putative</fullName>
    </submittedName>
</protein>
<dbReference type="GeneID" id="14907241"/>
<gene>
    <name evidence="2" type="ORF">IMG5_117550</name>
</gene>
<dbReference type="GO" id="GO:0005829">
    <property type="term" value="C:cytosol"/>
    <property type="evidence" value="ECO:0007669"/>
    <property type="project" value="TreeGrafter"/>
</dbReference>
<proteinExistence type="inferred from homology"/>
<evidence type="ECO:0000313" key="3">
    <source>
        <dbReference type="Proteomes" id="UP000008983"/>
    </source>
</evidence>
<accession>G0QUJ2</accession>
<dbReference type="PANTHER" id="PTHR21021">
    <property type="entry name" value="GAF/PUTATIVE CYTOSKELETAL PROTEIN"/>
    <property type="match status" value="1"/>
</dbReference>